<name>A0A843XND1_COLES</name>
<keyword evidence="1" id="KW-1133">Transmembrane helix</keyword>
<dbReference type="AlphaFoldDB" id="A0A843XND1"/>
<gene>
    <name evidence="2" type="ORF">Taro_053707</name>
</gene>
<evidence type="ECO:0000313" key="3">
    <source>
        <dbReference type="Proteomes" id="UP000652761"/>
    </source>
</evidence>
<keyword evidence="1" id="KW-0812">Transmembrane</keyword>
<evidence type="ECO:0000256" key="1">
    <source>
        <dbReference type="SAM" id="Phobius"/>
    </source>
</evidence>
<feature type="transmembrane region" description="Helical" evidence="1">
    <location>
        <begin position="39"/>
        <end position="61"/>
    </location>
</feature>
<sequence>MNVSTHNGLVSTPLSSSVLNGFCEQMLCRHMMLAMTLRLILQTSGVSSFNFSIFIIFIAYVNTIVTLVMV</sequence>
<proteinExistence type="predicted"/>
<dbReference type="EMBL" id="NMUH01010073">
    <property type="protein sequence ID" value="MQM20683.1"/>
    <property type="molecule type" value="Genomic_DNA"/>
</dbReference>
<reference evidence="2" key="1">
    <citation type="submission" date="2017-07" db="EMBL/GenBank/DDBJ databases">
        <title>Taro Niue Genome Assembly and Annotation.</title>
        <authorList>
            <person name="Atibalentja N."/>
            <person name="Keating K."/>
            <person name="Fields C.J."/>
        </authorList>
    </citation>
    <scope>NUCLEOTIDE SEQUENCE</scope>
    <source>
        <strain evidence="2">Niue_2</strain>
        <tissue evidence="2">Leaf</tissue>
    </source>
</reference>
<organism evidence="2 3">
    <name type="scientific">Colocasia esculenta</name>
    <name type="common">Wild taro</name>
    <name type="synonym">Arum esculentum</name>
    <dbReference type="NCBI Taxonomy" id="4460"/>
    <lineage>
        <taxon>Eukaryota</taxon>
        <taxon>Viridiplantae</taxon>
        <taxon>Streptophyta</taxon>
        <taxon>Embryophyta</taxon>
        <taxon>Tracheophyta</taxon>
        <taxon>Spermatophyta</taxon>
        <taxon>Magnoliopsida</taxon>
        <taxon>Liliopsida</taxon>
        <taxon>Araceae</taxon>
        <taxon>Aroideae</taxon>
        <taxon>Colocasieae</taxon>
        <taxon>Colocasia</taxon>
    </lineage>
</organism>
<dbReference type="Proteomes" id="UP000652761">
    <property type="component" value="Unassembled WGS sequence"/>
</dbReference>
<keyword evidence="3" id="KW-1185">Reference proteome</keyword>
<accession>A0A843XND1</accession>
<keyword evidence="1" id="KW-0472">Membrane</keyword>
<comment type="caution">
    <text evidence="2">The sequence shown here is derived from an EMBL/GenBank/DDBJ whole genome shotgun (WGS) entry which is preliminary data.</text>
</comment>
<protein>
    <submittedName>
        <fullName evidence="2">Uncharacterized protein</fullName>
    </submittedName>
</protein>
<evidence type="ECO:0000313" key="2">
    <source>
        <dbReference type="EMBL" id="MQM20683.1"/>
    </source>
</evidence>